<proteinExistence type="predicted"/>
<accession>A0ACD5U2B1</accession>
<sequence>MACARISTVCCTLILVLFASHASAEKGKCWVNLCGPPLCVSFLCDITCWMAGIMFNAVVKEHRCVGPALNSECCCYVCDK</sequence>
<reference evidence="1" key="1">
    <citation type="submission" date="2021-05" db="EMBL/GenBank/DDBJ databases">
        <authorList>
            <person name="Scholz U."/>
            <person name="Mascher M."/>
            <person name="Fiebig A."/>
        </authorList>
    </citation>
    <scope>NUCLEOTIDE SEQUENCE [LARGE SCALE GENOMIC DNA]</scope>
</reference>
<evidence type="ECO:0000313" key="2">
    <source>
        <dbReference type="Proteomes" id="UP001732700"/>
    </source>
</evidence>
<protein>
    <submittedName>
        <fullName evidence="1">Uncharacterized protein</fullName>
    </submittedName>
</protein>
<evidence type="ECO:0000313" key="1">
    <source>
        <dbReference type="EnsemblPlants" id="AVESA.00010b.r2.1DG0163550.1.CDS"/>
    </source>
</evidence>
<reference evidence="1" key="2">
    <citation type="submission" date="2025-09" db="UniProtKB">
        <authorList>
            <consortium name="EnsemblPlants"/>
        </authorList>
    </citation>
    <scope>IDENTIFICATION</scope>
</reference>
<dbReference type="Proteomes" id="UP001732700">
    <property type="component" value="Chromosome 1D"/>
</dbReference>
<organism evidence="1 2">
    <name type="scientific">Avena sativa</name>
    <name type="common">Oat</name>
    <dbReference type="NCBI Taxonomy" id="4498"/>
    <lineage>
        <taxon>Eukaryota</taxon>
        <taxon>Viridiplantae</taxon>
        <taxon>Streptophyta</taxon>
        <taxon>Embryophyta</taxon>
        <taxon>Tracheophyta</taxon>
        <taxon>Spermatophyta</taxon>
        <taxon>Magnoliopsida</taxon>
        <taxon>Liliopsida</taxon>
        <taxon>Poales</taxon>
        <taxon>Poaceae</taxon>
        <taxon>BOP clade</taxon>
        <taxon>Pooideae</taxon>
        <taxon>Poodae</taxon>
        <taxon>Poeae</taxon>
        <taxon>Poeae Chloroplast Group 1 (Aveneae type)</taxon>
        <taxon>Aveninae</taxon>
        <taxon>Avena</taxon>
    </lineage>
</organism>
<dbReference type="EnsemblPlants" id="AVESA.00010b.r2.1DG0163550.1">
    <property type="protein sequence ID" value="AVESA.00010b.r2.1DG0163550.1.CDS"/>
    <property type="gene ID" value="AVESA.00010b.r2.1DG0163550"/>
</dbReference>
<keyword evidence="2" id="KW-1185">Reference proteome</keyword>
<name>A0ACD5U2B1_AVESA</name>